<dbReference type="InterPro" id="IPR055247">
    <property type="entry name" value="InsJ-like_HTH"/>
</dbReference>
<evidence type="ECO:0000256" key="1">
    <source>
        <dbReference type="ARBA" id="ARBA00038232"/>
    </source>
</evidence>
<organism evidence="3 4">
    <name type="scientific">Ruminococcus flavefaciens</name>
    <dbReference type="NCBI Taxonomy" id="1265"/>
    <lineage>
        <taxon>Bacteria</taxon>
        <taxon>Bacillati</taxon>
        <taxon>Bacillota</taxon>
        <taxon>Clostridia</taxon>
        <taxon>Eubacteriales</taxon>
        <taxon>Oscillospiraceae</taxon>
        <taxon>Ruminococcus</taxon>
    </lineage>
</organism>
<evidence type="ECO:0000313" key="4">
    <source>
        <dbReference type="Proteomes" id="UP000184394"/>
    </source>
</evidence>
<dbReference type="OrthoDB" id="1820045at2"/>
<comment type="similarity">
    <text evidence="1">Belongs to the IS150/IS1296 orfA family.</text>
</comment>
<dbReference type="AlphaFoldDB" id="A0A1M7G8U4"/>
<name>A0A1M7G8U4_RUMFL</name>
<dbReference type="GO" id="GO:0043565">
    <property type="term" value="F:sequence-specific DNA binding"/>
    <property type="evidence" value="ECO:0007669"/>
    <property type="project" value="InterPro"/>
</dbReference>
<protein>
    <submittedName>
        <fullName evidence="3">Transposase and inactivated derivatives</fullName>
    </submittedName>
</protein>
<dbReference type="PANTHER" id="PTHR33795">
    <property type="entry name" value="INSERTION ELEMENT IS150 PROTEIN INSJ"/>
    <property type="match status" value="1"/>
</dbReference>
<evidence type="ECO:0000259" key="2">
    <source>
        <dbReference type="Pfam" id="PF13518"/>
    </source>
</evidence>
<dbReference type="SUPFAM" id="SSF48295">
    <property type="entry name" value="TrpR-like"/>
    <property type="match status" value="2"/>
</dbReference>
<gene>
    <name evidence="3" type="ORF">SAMN04487860_101124</name>
</gene>
<evidence type="ECO:0000313" key="3">
    <source>
        <dbReference type="EMBL" id="SHM12518.1"/>
    </source>
</evidence>
<dbReference type="InterPro" id="IPR036388">
    <property type="entry name" value="WH-like_DNA-bd_sf"/>
</dbReference>
<dbReference type="Proteomes" id="UP000184394">
    <property type="component" value="Unassembled WGS sequence"/>
</dbReference>
<reference evidence="3 4" key="1">
    <citation type="submission" date="2016-11" db="EMBL/GenBank/DDBJ databases">
        <authorList>
            <person name="Jaros S."/>
            <person name="Januszkiewicz K."/>
            <person name="Wedrychowicz H."/>
        </authorList>
    </citation>
    <scope>NUCLEOTIDE SEQUENCE [LARGE SCALE GENOMIC DNA]</scope>
    <source>
        <strain evidence="3 4">Y1</strain>
    </source>
</reference>
<proteinExistence type="inferred from homology"/>
<dbReference type="Pfam" id="PF13518">
    <property type="entry name" value="HTH_28"/>
    <property type="match status" value="2"/>
</dbReference>
<dbReference type="RefSeq" id="WP_072947743.1">
    <property type="nucleotide sequence ID" value="NZ_FRCT01000001.1"/>
</dbReference>
<dbReference type="InterPro" id="IPR010921">
    <property type="entry name" value="Trp_repressor/repl_initiator"/>
</dbReference>
<dbReference type="Gene3D" id="1.10.10.10">
    <property type="entry name" value="Winged helix-like DNA-binding domain superfamily/Winged helix DNA-binding domain"/>
    <property type="match status" value="2"/>
</dbReference>
<feature type="domain" description="Insertion element IS150 protein InsJ-like helix-turn-helix" evidence="2">
    <location>
        <begin position="68"/>
        <end position="106"/>
    </location>
</feature>
<dbReference type="PANTHER" id="PTHR33795:SF1">
    <property type="entry name" value="INSERTION ELEMENT IS150 PROTEIN INSJ"/>
    <property type="match status" value="1"/>
</dbReference>
<dbReference type="EMBL" id="FRCT01000001">
    <property type="protein sequence ID" value="SHM12518.1"/>
    <property type="molecule type" value="Genomic_DNA"/>
</dbReference>
<feature type="domain" description="Insertion element IS150 protein InsJ-like helix-turn-helix" evidence="2">
    <location>
        <begin position="10"/>
        <end position="62"/>
    </location>
</feature>
<dbReference type="InterPro" id="IPR052057">
    <property type="entry name" value="IS150/IS1296_orfA-like"/>
</dbReference>
<sequence length="117" mass="13451">MFKEKLTDEERIAAVQDVLNGNGGCKQIAPKYGINHETLRSYVRLAQTEGIDAVKVQKSKRRYSVETKLKAVNDYLSLKSSQSEICAKYKIRSRSLLQRWISCYNTDIYLLLRVCNS</sequence>
<accession>A0A1M7G8U4</accession>